<dbReference type="Proteomes" id="UP000676169">
    <property type="component" value="Chromosome"/>
</dbReference>
<dbReference type="AlphaFoldDB" id="A0A975G7V6"/>
<proteinExistence type="predicted"/>
<dbReference type="EMBL" id="CP073100">
    <property type="protein sequence ID" value="QUE50391.1"/>
    <property type="molecule type" value="Genomic_DNA"/>
</dbReference>
<name>A0A975G7V6_9BACT</name>
<evidence type="ECO:0000313" key="2">
    <source>
        <dbReference type="EMBL" id="QUE50391.1"/>
    </source>
</evidence>
<reference evidence="2" key="1">
    <citation type="submission" date="2021-04" db="EMBL/GenBank/DDBJ databases">
        <title>Luteolibacter sp. 32A isolated from the skin of an Anderson's salamander (Ambystoma andersonii).</title>
        <authorList>
            <person name="Spergser J."/>
            <person name="Busse H.-J."/>
        </authorList>
    </citation>
    <scope>NUCLEOTIDE SEQUENCE</scope>
    <source>
        <strain evidence="2">32A</strain>
    </source>
</reference>
<dbReference type="RefSeq" id="WP_211630531.1">
    <property type="nucleotide sequence ID" value="NZ_CP073100.1"/>
</dbReference>
<organism evidence="2 3">
    <name type="scientific">Luteolibacter ambystomatis</name>
    <dbReference type="NCBI Taxonomy" id="2824561"/>
    <lineage>
        <taxon>Bacteria</taxon>
        <taxon>Pseudomonadati</taxon>
        <taxon>Verrucomicrobiota</taxon>
        <taxon>Verrucomicrobiia</taxon>
        <taxon>Verrucomicrobiales</taxon>
        <taxon>Verrucomicrobiaceae</taxon>
        <taxon>Luteolibacter</taxon>
    </lineage>
</organism>
<evidence type="ECO:0000256" key="1">
    <source>
        <dbReference type="SAM" id="SignalP"/>
    </source>
</evidence>
<protein>
    <submittedName>
        <fullName evidence="2">Uncharacterized protein</fullName>
    </submittedName>
</protein>
<keyword evidence="3" id="KW-1185">Reference proteome</keyword>
<feature type="signal peptide" evidence="1">
    <location>
        <begin position="1"/>
        <end position="17"/>
    </location>
</feature>
<keyword evidence="1" id="KW-0732">Signal</keyword>
<accession>A0A975G7V6</accession>
<dbReference type="KEGG" id="lamb:KBB96_16165"/>
<gene>
    <name evidence="2" type="ORF">KBB96_16165</name>
</gene>
<sequence length="211" mass="23961">MKRALMILLLAAGFSSAEQQLSMENLPLEEMVKSHVPENWKVVADGTRIIASTENVKFLFTISGSASGPDEDPWKDAVTKDFFIEIRKAPLISSQEFQKLRQARRDLLAERVRQWEKSKGEVLPKTLFGLKAEVDSIVPLPFCYDEHYSYYFYSSDRGRSATRPALALTCAKAIRESLQFLRTTYLPMEQAKADLLYPDPIGDIEDPPAQR</sequence>
<feature type="chain" id="PRO_5037837788" evidence="1">
    <location>
        <begin position="18"/>
        <end position="211"/>
    </location>
</feature>
<evidence type="ECO:0000313" key="3">
    <source>
        <dbReference type="Proteomes" id="UP000676169"/>
    </source>
</evidence>